<sequence>MLHPRLGELFAATAGIPRQDALLFDEQLTPGPARDLSDTRGVGNPASNLPEHLVVGRSTLRRILYTRSTTRCRVTSLMPRATRTA</sequence>
<name>A0A1D7YKA7_9ACTN</name>
<dbReference type="Proteomes" id="UP000094960">
    <property type="component" value="Chromosome"/>
</dbReference>
<gene>
    <name evidence="2" type="ORF">BFF78_37720</name>
</gene>
<organism evidence="2 3">
    <name type="scientific">Streptomyces fodineus</name>
    <dbReference type="NCBI Taxonomy" id="1904616"/>
    <lineage>
        <taxon>Bacteria</taxon>
        <taxon>Bacillati</taxon>
        <taxon>Actinomycetota</taxon>
        <taxon>Actinomycetes</taxon>
        <taxon>Kitasatosporales</taxon>
        <taxon>Streptomycetaceae</taxon>
        <taxon>Streptomyces</taxon>
    </lineage>
</organism>
<reference evidence="3" key="1">
    <citation type="submission" date="2016-09" db="EMBL/GenBank/DDBJ databases">
        <title>Streptomyces puniciscabiei strain:TW1S1 Genome sequencing and assembly.</title>
        <authorList>
            <person name="Kim M.-K."/>
            <person name="Kim S.B."/>
        </authorList>
    </citation>
    <scope>NUCLEOTIDE SEQUENCE [LARGE SCALE GENOMIC DNA]</scope>
    <source>
        <strain evidence="3">TW1S1</strain>
    </source>
</reference>
<dbReference type="KEGG" id="spun:BFF78_37720"/>
<dbReference type="EMBL" id="CP017248">
    <property type="protein sequence ID" value="AOR36033.1"/>
    <property type="molecule type" value="Genomic_DNA"/>
</dbReference>
<evidence type="ECO:0000313" key="2">
    <source>
        <dbReference type="EMBL" id="AOR36033.1"/>
    </source>
</evidence>
<accession>A0A1D7YKA7</accession>
<dbReference type="RefSeq" id="WP_069782546.1">
    <property type="nucleotide sequence ID" value="NZ_CP017248.1"/>
</dbReference>
<feature type="region of interest" description="Disordered" evidence="1">
    <location>
        <begin position="29"/>
        <end position="50"/>
    </location>
</feature>
<dbReference type="AlphaFoldDB" id="A0A1D7YKA7"/>
<evidence type="ECO:0000313" key="3">
    <source>
        <dbReference type="Proteomes" id="UP000094960"/>
    </source>
</evidence>
<proteinExistence type="predicted"/>
<evidence type="ECO:0000256" key="1">
    <source>
        <dbReference type="SAM" id="MobiDB-lite"/>
    </source>
</evidence>
<keyword evidence="3" id="KW-1185">Reference proteome</keyword>
<protein>
    <submittedName>
        <fullName evidence="2">Uncharacterized protein</fullName>
    </submittedName>
</protein>